<keyword evidence="2" id="KW-1185">Reference proteome</keyword>
<dbReference type="EMBL" id="JAIWYP010000004">
    <property type="protein sequence ID" value="KAH3834414.1"/>
    <property type="molecule type" value="Genomic_DNA"/>
</dbReference>
<reference evidence="1" key="1">
    <citation type="journal article" date="2019" name="bioRxiv">
        <title>The Genome of the Zebra Mussel, Dreissena polymorpha: A Resource for Invasive Species Research.</title>
        <authorList>
            <person name="McCartney M.A."/>
            <person name="Auch B."/>
            <person name="Kono T."/>
            <person name="Mallez S."/>
            <person name="Zhang Y."/>
            <person name="Obille A."/>
            <person name="Becker A."/>
            <person name="Abrahante J.E."/>
            <person name="Garbe J."/>
            <person name="Badalamenti J.P."/>
            <person name="Herman A."/>
            <person name="Mangelson H."/>
            <person name="Liachko I."/>
            <person name="Sullivan S."/>
            <person name="Sone E.D."/>
            <person name="Koren S."/>
            <person name="Silverstein K.A.T."/>
            <person name="Beckman K.B."/>
            <person name="Gohl D.M."/>
        </authorList>
    </citation>
    <scope>NUCLEOTIDE SEQUENCE</scope>
    <source>
        <strain evidence="1">Duluth1</strain>
        <tissue evidence="1">Whole animal</tissue>
    </source>
</reference>
<dbReference type="Proteomes" id="UP000828390">
    <property type="component" value="Unassembled WGS sequence"/>
</dbReference>
<proteinExistence type="predicted"/>
<organism evidence="1 2">
    <name type="scientific">Dreissena polymorpha</name>
    <name type="common">Zebra mussel</name>
    <name type="synonym">Mytilus polymorpha</name>
    <dbReference type="NCBI Taxonomy" id="45954"/>
    <lineage>
        <taxon>Eukaryota</taxon>
        <taxon>Metazoa</taxon>
        <taxon>Spiralia</taxon>
        <taxon>Lophotrochozoa</taxon>
        <taxon>Mollusca</taxon>
        <taxon>Bivalvia</taxon>
        <taxon>Autobranchia</taxon>
        <taxon>Heteroconchia</taxon>
        <taxon>Euheterodonta</taxon>
        <taxon>Imparidentia</taxon>
        <taxon>Neoheterodontei</taxon>
        <taxon>Myida</taxon>
        <taxon>Dreissenoidea</taxon>
        <taxon>Dreissenidae</taxon>
        <taxon>Dreissena</taxon>
    </lineage>
</organism>
<reference evidence="1" key="2">
    <citation type="submission" date="2020-11" db="EMBL/GenBank/DDBJ databases">
        <authorList>
            <person name="McCartney M.A."/>
            <person name="Auch B."/>
            <person name="Kono T."/>
            <person name="Mallez S."/>
            <person name="Becker A."/>
            <person name="Gohl D.M."/>
            <person name="Silverstein K.A.T."/>
            <person name="Koren S."/>
            <person name="Bechman K.B."/>
            <person name="Herman A."/>
            <person name="Abrahante J.E."/>
            <person name="Garbe J."/>
        </authorList>
    </citation>
    <scope>NUCLEOTIDE SEQUENCE</scope>
    <source>
        <strain evidence="1">Duluth1</strain>
        <tissue evidence="1">Whole animal</tissue>
    </source>
</reference>
<sequence length="135" mass="15924">MLNYRFTFTVRAMINNRWTINAKFNYRFTVRAILNNSHVNMAIPVEVNSNGYSHLQVNMIATLTVSLLNYRFTIRALLNYKETVNSLQKDICYRLTIYSDSYAHLQLAQLQYGFTTRAMLNPRLRLAVRAMLNYR</sequence>
<protein>
    <submittedName>
        <fullName evidence="1">Uncharacterized protein</fullName>
    </submittedName>
</protein>
<name>A0A9D4K7J3_DREPO</name>
<gene>
    <name evidence="1" type="ORF">DPMN_107738</name>
</gene>
<comment type="caution">
    <text evidence="1">The sequence shown here is derived from an EMBL/GenBank/DDBJ whole genome shotgun (WGS) entry which is preliminary data.</text>
</comment>
<evidence type="ECO:0000313" key="1">
    <source>
        <dbReference type="EMBL" id="KAH3834414.1"/>
    </source>
</evidence>
<dbReference type="AlphaFoldDB" id="A0A9D4K7J3"/>
<accession>A0A9D4K7J3</accession>
<evidence type="ECO:0000313" key="2">
    <source>
        <dbReference type="Proteomes" id="UP000828390"/>
    </source>
</evidence>